<evidence type="ECO:0000259" key="11">
    <source>
        <dbReference type="PROSITE" id="PS51173"/>
    </source>
</evidence>
<evidence type="ECO:0000256" key="2">
    <source>
        <dbReference type="ARBA" id="ARBA00007072"/>
    </source>
</evidence>
<dbReference type="Pfam" id="PF00553">
    <property type="entry name" value="CBM_2"/>
    <property type="match status" value="1"/>
</dbReference>
<dbReference type="InterPro" id="IPR033126">
    <property type="entry name" value="Glyco_hydro_9_Asp/Glu_AS"/>
</dbReference>
<reference evidence="12 13" key="1">
    <citation type="submission" date="2020-06" db="EMBL/GenBank/DDBJ databases">
        <authorList>
            <person name="Li R."/>
            <person name="Bekaert M."/>
        </authorList>
    </citation>
    <scope>NUCLEOTIDE SEQUENCE [LARGE SCALE GENOMIC DNA]</scope>
    <source>
        <strain evidence="13">wild</strain>
    </source>
</reference>
<organism evidence="12 13">
    <name type="scientific">Mytilus coruscus</name>
    <name type="common">Sea mussel</name>
    <dbReference type="NCBI Taxonomy" id="42192"/>
    <lineage>
        <taxon>Eukaryota</taxon>
        <taxon>Metazoa</taxon>
        <taxon>Spiralia</taxon>
        <taxon>Lophotrochozoa</taxon>
        <taxon>Mollusca</taxon>
        <taxon>Bivalvia</taxon>
        <taxon>Autobranchia</taxon>
        <taxon>Pteriomorphia</taxon>
        <taxon>Mytilida</taxon>
        <taxon>Mytiloidea</taxon>
        <taxon>Mytilidae</taxon>
        <taxon>Mytilinae</taxon>
        <taxon>Mytilus</taxon>
    </lineage>
</organism>
<keyword evidence="13" id="KW-1185">Reference proteome</keyword>
<keyword evidence="9" id="KW-0732">Signal</keyword>
<dbReference type="GO" id="GO:0030247">
    <property type="term" value="F:polysaccharide binding"/>
    <property type="evidence" value="ECO:0007669"/>
    <property type="project" value="InterPro"/>
</dbReference>
<evidence type="ECO:0000256" key="8">
    <source>
        <dbReference type="PROSITE-ProRule" id="PRU10060"/>
    </source>
</evidence>
<comment type="catalytic activity">
    <reaction evidence="1 9">
        <text>Endohydrolysis of (1-&gt;4)-beta-D-glucosidic linkages in cellulose, lichenin and cereal beta-D-glucans.</text>
        <dbReference type="EC" id="3.2.1.4"/>
    </reaction>
</comment>
<comment type="similarity">
    <text evidence="2 8 9">Belongs to the glycosyl hydrolase 9 (cellulase E) family.</text>
</comment>
<dbReference type="Gene3D" id="1.50.10.10">
    <property type="match status" value="1"/>
</dbReference>
<dbReference type="OrthoDB" id="10257085at2759"/>
<dbReference type="GO" id="GO:0008810">
    <property type="term" value="F:cellulase activity"/>
    <property type="evidence" value="ECO:0007669"/>
    <property type="project" value="UniProtKB-EC"/>
</dbReference>
<keyword evidence="4 9" id="KW-0136">Cellulose degradation</keyword>
<sequence>MIIFTYLLAILSVANGATQGVKITQTWNGGFHGTFTIVPDHTVNGWKAHFKCDRGLDKFETWNANIVSKLNGNTDFVLTNVAGNAHIQGGQSVDFAFNGFVSGNPPTCTITLEGQTPSGGNGGTGSHTTQSPKNSAMVSVAMNPVTNAPSHQGGAHGSHMKYDYAEALKLSMLFYYAQRSGRISGTFNPVPWRGDSAVNDGDAGHDLSGGWYDAVVSFNPVVVIAVRSIDLVVVIAMGDIDTVVIIAVVGIDPVVVMAVRSIDPVVVRVVGDGHKDHAYWGPPENMHMWRPALKVDAGHAGSDVAGGTVAALASAAVIWKQKDAAYSARLLSVAKSLYEFANAHRGVYTQTVSASKDFYGSDNYRDEMCTAAAELYRATKDAKYLNDAKGFYQADLPWSYNWGDKTVMCQLLLFEITKEAKYRQNVEAFVTSWMPGHGVPYTPCGLMFRNEWGANRYAGNGAFIAVAAAAAGIGGDSYLKWAMTQMNYMLGDNNYHMSYEIGFGSKYPQHPHHRGASFGHVLKGGLVGGPGQHDDYVDKQDDYVKNEVACDYNAGFHSALAGLYHFYVNNRLPPAPPSKC</sequence>
<feature type="region of interest" description="Disordered" evidence="10">
    <location>
        <begin position="114"/>
        <end position="133"/>
    </location>
</feature>
<dbReference type="InterPro" id="IPR008965">
    <property type="entry name" value="CBM2/CBM3_carb-bd_dom_sf"/>
</dbReference>
<evidence type="ECO:0000256" key="6">
    <source>
        <dbReference type="ARBA" id="ARBA00023295"/>
    </source>
</evidence>
<evidence type="ECO:0000256" key="5">
    <source>
        <dbReference type="ARBA" id="ARBA00023277"/>
    </source>
</evidence>
<dbReference type="SUPFAM" id="SSF49384">
    <property type="entry name" value="Carbohydrate-binding domain"/>
    <property type="match status" value="1"/>
</dbReference>
<keyword evidence="5 8" id="KW-0119">Carbohydrate metabolism</keyword>
<dbReference type="InterPro" id="IPR012341">
    <property type="entry name" value="6hp_glycosidase-like_sf"/>
</dbReference>
<dbReference type="EMBL" id="CACVKT020006829">
    <property type="protein sequence ID" value="CAC5403737.1"/>
    <property type="molecule type" value="Genomic_DNA"/>
</dbReference>
<accession>A0A6J8D7W3</accession>
<dbReference type="PROSITE" id="PS00698">
    <property type="entry name" value="GH9_3"/>
    <property type="match status" value="1"/>
</dbReference>
<feature type="signal peptide" evidence="9">
    <location>
        <begin position="1"/>
        <end position="16"/>
    </location>
</feature>
<dbReference type="GO" id="GO:0030245">
    <property type="term" value="P:cellulose catabolic process"/>
    <property type="evidence" value="ECO:0007669"/>
    <property type="project" value="UniProtKB-KW"/>
</dbReference>
<feature type="active site" evidence="8">
    <location>
        <position position="538"/>
    </location>
</feature>
<dbReference type="InterPro" id="IPR008928">
    <property type="entry name" value="6-hairpin_glycosidase_sf"/>
</dbReference>
<proteinExistence type="inferred from homology"/>
<dbReference type="Proteomes" id="UP000507470">
    <property type="component" value="Unassembled WGS sequence"/>
</dbReference>
<evidence type="ECO:0000256" key="3">
    <source>
        <dbReference type="ARBA" id="ARBA00022801"/>
    </source>
</evidence>
<feature type="domain" description="CBM2" evidence="11">
    <location>
        <begin position="8"/>
        <end position="120"/>
    </location>
</feature>
<keyword evidence="6 8" id="KW-0326">Glycosidase</keyword>
<protein>
    <recommendedName>
        <fullName evidence="9">Endoglucanase</fullName>
        <ecNumber evidence="9">3.2.1.4</ecNumber>
    </recommendedName>
</protein>
<dbReference type="PANTHER" id="PTHR22298">
    <property type="entry name" value="ENDO-1,4-BETA-GLUCANASE"/>
    <property type="match status" value="1"/>
</dbReference>
<dbReference type="PROSITE" id="PS51173">
    <property type="entry name" value="CBM2"/>
    <property type="match status" value="1"/>
</dbReference>
<dbReference type="AlphaFoldDB" id="A0A6J8D7W3"/>
<dbReference type="InterPro" id="IPR012291">
    <property type="entry name" value="CBM2_carb-bd_dom_sf"/>
</dbReference>
<dbReference type="Pfam" id="PF00759">
    <property type="entry name" value="Glyco_hydro_9"/>
    <property type="match status" value="1"/>
</dbReference>
<evidence type="ECO:0000256" key="4">
    <source>
        <dbReference type="ARBA" id="ARBA00023001"/>
    </source>
</evidence>
<dbReference type="SMART" id="SM00637">
    <property type="entry name" value="CBD_II"/>
    <property type="match status" value="1"/>
</dbReference>
<evidence type="ECO:0000313" key="13">
    <source>
        <dbReference type="Proteomes" id="UP000507470"/>
    </source>
</evidence>
<keyword evidence="7 8" id="KW-0624">Polysaccharide degradation</keyword>
<dbReference type="Gene3D" id="2.60.40.290">
    <property type="match status" value="1"/>
</dbReference>
<dbReference type="EC" id="3.2.1.4" evidence="9"/>
<feature type="active site" evidence="8">
    <location>
        <position position="547"/>
    </location>
</feature>
<dbReference type="InterPro" id="IPR001919">
    <property type="entry name" value="CBD2"/>
</dbReference>
<evidence type="ECO:0000256" key="7">
    <source>
        <dbReference type="ARBA" id="ARBA00023326"/>
    </source>
</evidence>
<gene>
    <name evidence="12" type="ORF">MCOR_37605</name>
</gene>
<dbReference type="SUPFAM" id="SSF48208">
    <property type="entry name" value="Six-hairpin glycosidases"/>
    <property type="match status" value="1"/>
</dbReference>
<evidence type="ECO:0000256" key="9">
    <source>
        <dbReference type="RuleBase" id="RU361166"/>
    </source>
</evidence>
<evidence type="ECO:0000313" key="12">
    <source>
        <dbReference type="EMBL" id="CAC5403737.1"/>
    </source>
</evidence>
<name>A0A6J8D7W3_MYTCO</name>
<dbReference type="InterPro" id="IPR001701">
    <property type="entry name" value="Glyco_hydro_9"/>
</dbReference>
<evidence type="ECO:0000256" key="1">
    <source>
        <dbReference type="ARBA" id="ARBA00000966"/>
    </source>
</evidence>
<feature type="chain" id="PRO_5027144521" description="Endoglucanase" evidence="9">
    <location>
        <begin position="17"/>
        <end position="580"/>
    </location>
</feature>
<evidence type="ECO:0000256" key="10">
    <source>
        <dbReference type="SAM" id="MobiDB-lite"/>
    </source>
</evidence>
<keyword evidence="3 8" id="KW-0378">Hydrolase</keyword>